<name>A0AAN6GLV8_9BASI</name>
<dbReference type="AlphaFoldDB" id="A0AAN6GLV8"/>
<comment type="similarity">
    <text evidence="1">Belongs to the UreD family.</text>
</comment>
<dbReference type="InterPro" id="IPR002669">
    <property type="entry name" value="UreD"/>
</dbReference>
<dbReference type="PANTHER" id="PTHR33643:SF1">
    <property type="entry name" value="UREASE ACCESSORY PROTEIN D"/>
    <property type="match status" value="1"/>
</dbReference>
<sequence length="483" mass="52236">MAGWSVSSLPSPPSAAGYLSKRVEENNVDIQQEVNPSPLRTSSFHGSGLAVLRSSSSFPAAEEHRATFSHLQFSFPLKLIHPRTSSHNASAQIQTSTKVQHHGDGKKKNAVAALYIVSYGGGLVSGDQVHLDIDVGSHSTLLTLTQGSTKVFKMRQGINKVNDASHQPALPPLWTSQHFRYLVRPHALLLVLPDPVTPYASARYAQTQRFDLRSARTSSAVVLDWFTPGRVYYSSQHQSNAGELWAFGAYSSRNEFRIGGKVVARDVLLLENPLLQGSGQDEDDGEDGATQINALAHAMHPFAVYASLFLYAASEAQEQSHIDGRDAALGNSVSSAPAVQAIIAHLQSEFTGIEQRRTRRATPVFSPWSNGTNGQNYPASASPHSADAVHGEEGTLLGHVLWSLSDIPFTTSDPPHTSAPSPSQPEGNGNRPPGQAHQTPEKHSMVIVRIAGTSTEAVRRWLALRMTALKEEIGSDLYKTALQ</sequence>
<evidence type="ECO:0000313" key="4">
    <source>
        <dbReference type="EMBL" id="KAK0546115.1"/>
    </source>
</evidence>
<dbReference type="EMBL" id="JAPDMZ010000205">
    <property type="protein sequence ID" value="KAK0546115.1"/>
    <property type="molecule type" value="Genomic_DNA"/>
</dbReference>
<evidence type="ECO:0000256" key="1">
    <source>
        <dbReference type="ARBA" id="ARBA00007177"/>
    </source>
</evidence>
<gene>
    <name evidence="4" type="ORF">OC846_005395</name>
</gene>
<accession>A0AAN6GLV8</accession>
<feature type="compositionally biased region" description="Polar residues" evidence="3">
    <location>
        <begin position="408"/>
        <end position="427"/>
    </location>
</feature>
<evidence type="ECO:0000313" key="5">
    <source>
        <dbReference type="Proteomes" id="UP001176517"/>
    </source>
</evidence>
<reference evidence="4" key="1">
    <citation type="journal article" date="2023" name="PhytoFront">
        <title>Draft Genome Resources of Seven Strains of Tilletia horrida, Causal Agent of Kernel Smut of Rice.</title>
        <authorList>
            <person name="Khanal S."/>
            <person name="Antony Babu S."/>
            <person name="Zhou X.G."/>
        </authorList>
    </citation>
    <scope>NUCLEOTIDE SEQUENCE</scope>
    <source>
        <strain evidence="4">TX6</strain>
    </source>
</reference>
<evidence type="ECO:0000256" key="2">
    <source>
        <dbReference type="ARBA" id="ARBA00023186"/>
    </source>
</evidence>
<keyword evidence="5" id="KW-1185">Reference proteome</keyword>
<protein>
    <recommendedName>
        <fullName evidence="6">Urease accessory protein UreD</fullName>
    </recommendedName>
</protein>
<evidence type="ECO:0008006" key="6">
    <source>
        <dbReference type="Google" id="ProtNLM"/>
    </source>
</evidence>
<feature type="compositionally biased region" description="Polar residues" evidence="3">
    <location>
        <begin position="367"/>
        <end position="383"/>
    </location>
</feature>
<feature type="region of interest" description="Disordered" evidence="3">
    <location>
        <begin position="362"/>
        <end position="390"/>
    </location>
</feature>
<dbReference type="HAMAP" id="MF_01384">
    <property type="entry name" value="UreD"/>
    <property type="match status" value="1"/>
</dbReference>
<organism evidence="4 5">
    <name type="scientific">Tilletia horrida</name>
    <dbReference type="NCBI Taxonomy" id="155126"/>
    <lineage>
        <taxon>Eukaryota</taxon>
        <taxon>Fungi</taxon>
        <taxon>Dikarya</taxon>
        <taxon>Basidiomycota</taxon>
        <taxon>Ustilaginomycotina</taxon>
        <taxon>Exobasidiomycetes</taxon>
        <taxon>Tilletiales</taxon>
        <taxon>Tilletiaceae</taxon>
        <taxon>Tilletia</taxon>
    </lineage>
</organism>
<dbReference type="PANTHER" id="PTHR33643">
    <property type="entry name" value="UREASE ACCESSORY PROTEIN D"/>
    <property type="match status" value="1"/>
</dbReference>
<evidence type="ECO:0000256" key="3">
    <source>
        <dbReference type="SAM" id="MobiDB-lite"/>
    </source>
</evidence>
<dbReference type="Pfam" id="PF01774">
    <property type="entry name" value="UreD"/>
    <property type="match status" value="1"/>
</dbReference>
<feature type="region of interest" description="Disordered" evidence="3">
    <location>
        <begin position="408"/>
        <end position="443"/>
    </location>
</feature>
<comment type="caution">
    <text evidence="4">The sequence shown here is derived from an EMBL/GenBank/DDBJ whole genome shotgun (WGS) entry which is preliminary data.</text>
</comment>
<keyword evidence="2" id="KW-0143">Chaperone</keyword>
<dbReference type="GO" id="GO:0016151">
    <property type="term" value="F:nickel cation binding"/>
    <property type="evidence" value="ECO:0007669"/>
    <property type="project" value="InterPro"/>
</dbReference>
<dbReference type="Proteomes" id="UP001176517">
    <property type="component" value="Unassembled WGS sequence"/>
</dbReference>
<proteinExistence type="inferred from homology"/>